<reference evidence="2 3" key="1">
    <citation type="submission" date="2023-07" db="EMBL/GenBank/DDBJ databases">
        <title>Sorghum-associated microbial communities from plants grown in Nebraska, USA.</title>
        <authorList>
            <person name="Schachtman D."/>
        </authorList>
    </citation>
    <scope>NUCLEOTIDE SEQUENCE [LARGE SCALE GENOMIC DNA]</scope>
    <source>
        <strain evidence="2 3">DS1307</strain>
    </source>
</reference>
<gene>
    <name evidence="2" type="ORF">J2T09_002942</name>
</gene>
<name>A0ABT9PVF9_9HYPH</name>
<evidence type="ECO:0000313" key="3">
    <source>
        <dbReference type="Proteomes" id="UP001241472"/>
    </source>
</evidence>
<evidence type="ECO:0000313" key="2">
    <source>
        <dbReference type="EMBL" id="MDP9838175.1"/>
    </source>
</evidence>
<proteinExistence type="predicted"/>
<keyword evidence="1" id="KW-0472">Membrane</keyword>
<keyword evidence="1" id="KW-0812">Transmembrane</keyword>
<evidence type="ECO:0008006" key="4">
    <source>
        <dbReference type="Google" id="ProtNLM"/>
    </source>
</evidence>
<dbReference type="RefSeq" id="WP_306835791.1">
    <property type="nucleotide sequence ID" value="NZ_JAUSRF010000009.1"/>
</dbReference>
<comment type="caution">
    <text evidence="2">The sequence shown here is derived from an EMBL/GenBank/DDBJ whole genome shotgun (WGS) entry which is preliminary data.</text>
</comment>
<keyword evidence="3" id="KW-1185">Reference proteome</keyword>
<accession>A0ABT9PVF9</accession>
<keyword evidence="1" id="KW-1133">Transmembrane helix</keyword>
<organism evidence="2 3">
    <name type="scientific">Neorhizobium huautlense</name>
    <dbReference type="NCBI Taxonomy" id="67774"/>
    <lineage>
        <taxon>Bacteria</taxon>
        <taxon>Pseudomonadati</taxon>
        <taxon>Pseudomonadota</taxon>
        <taxon>Alphaproteobacteria</taxon>
        <taxon>Hyphomicrobiales</taxon>
        <taxon>Rhizobiaceae</taxon>
        <taxon>Rhizobium/Agrobacterium group</taxon>
        <taxon>Neorhizobium</taxon>
    </lineage>
</organism>
<sequence>MDGMKAWYQSKTVWGALIAVAASLLQIMGAEVDVGTQAELADLAVTTVGAVGGLIAIYGRISARSEIGG</sequence>
<feature type="transmembrane region" description="Helical" evidence="1">
    <location>
        <begin position="12"/>
        <end position="28"/>
    </location>
</feature>
<evidence type="ECO:0000256" key="1">
    <source>
        <dbReference type="SAM" id="Phobius"/>
    </source>
</evidence>
<dbReference type="Proteomes" id="UP001241472">
    <property type="component" value="Unassembled WGS sequence"/>
</dbReference>
<feature type="transmembrane region" description="Helical" evidence="1">
    <location>
        <begin position="40"/>
        <end position="59"/>
    </location>
</feature>
<protein>
    <recommendedName>
        <fullName evidence="4">Holin</fullName>
    </recommendedName>
</protein>
<dbReference type="EMBL" id="JAUSRF010000009">
    <property type="protein sequence ID" value="MDP9838175.1"/>
    <property type="molecule type" value="Genomic_DNA"/>
</dbReference>